<dbReference type="CDD" id="cd11452">
    <property type="entry name" value="bHLH_AtNAI1_like"/>
    <property type="match status" value="1"/>
</dbReference>
<dbReference type="Proteomes" id="UP001605036">
    <property type="component" value="Unassembled WGS sequence"/>
</dbReference>
<evidence type="ECO:0000313" key="5">
    <source>
        <dbReference type="EMBL" id="KAL2633733.1"/>
    </source>
</evidence>
<evidence type="ECO:0000256" key="1">
    <source>
        <dbReference type="ARBA" id="ARBA00023015"/>
    </source>
</evidence>
<evidence type="ECO:0000256" key="3">
    <source>
        <dbReference type="SAM" id="MobiDB-lite"/>
    </source>
</evidence>
<evidence type="ECO:0000256" key="2">
    <source>
        <dbReference type="ARBA" id="ARBA00023163"/>
    </source>
</evidence>
<evidence type="ECO:0000313" key="6">
    <source>
        <dbReference type="Proteomes" id="UP001605036"/>
    </source>
</evidence>
<dbReference type="SUPFAM" id="SSF47459">
    <property type="entry name" value="HLH, helix-loop-helix DNA-binding domain"/>
    <property type="match status" value="1"/>
</dbReference>
<dbReference type="PANTHER" id="PTHR45959:SF2">
    <property type="entry name" value="BHLH TRANSCRIPTION FACTOR"/>
    <property type="match status" value="1"/>
</dbReference>
<dbReference type="InterPro" id="IPR052610">
    <property type="entry name" value="bHLH_transcription_regulator"/>
</dbReference>
<name>A0ABD1YST5_9MARC</name>
<dbReference type="PANTHER" id="PTHR45959">
    <property type="entry name" value="BHLH TRANSCRIPTION FACTOR"/>
    <property type="match status" value="1"/>
</dbReference>
<feature type="region of interest" description="Disordered" evidence="3">
    <location>
        <begin position="263"/>
        <end position="289"/>
    </location>
</feature>
<protein>
    <recommendedName>
        <fullName evidence="4">BHLH domain-containing protein</fullName>
    </recommendedName>
</protein>
<dbReference type="Gene3D" id="4.10.280.10">
    <property type="entry name" value="Helix-loop-helix DNA-binding domain"/>
    <property type="match status" value="1"/>
</dbReference>
<dbReference type="Pfam" id="PF00010">
    <property type="entry name" value="HLH"/>
    <property type="match status" value="1"/>
</dbReference>
<dbReference type="EMBL" id="JBHFFA010000003">
    <property type="protein sequence ID" value="KAL2633733.1"/>
    <property type="molecule type" value="Genomic_DNA"/>
</dbReference>
<dbReference type="SMART" id="SM00353">
    <property type="entry name" value="HLH"/>
    <property type="match status" value="1"/>
</dbReference>
<gene>
    <name evidence="5" type="ORF">R1flu_005212</name>
</gene>
<keyword evidence="2" id="KW-0804">Transcription</keyword>
<reference evidence="5 6" key="1">
    <citation type="submission" date="2024-09" db="EMBL/GenBank/DDBJ databases">
        <title>Chromosome-scale assembly of Riccia fluitans.</title>
        <authorList>
            <person name="Paukszto L."/>
            <person name="Sawicki J."/>
            <person name="Karawczyk K."/>
            <person name="Piernik-Szablinska J."/>
            <person name="Szczecinska M."/>
            <person name="Mazdziarz M."/>
        </authorList>
    </citation>
    <scope>NUCLEOTIDE SEQUENCE [LARGE SCALE GENOMIC DNA]</scope>
    <source>
        <strain evidence="5">Rf_01</strain>
        <tissue evidence="5">Aerial parts of the thallus</tissue>
    </source>
</reference>
<keyword evidence="6" id="KW-1185">Reference proteome</keyword>
<organism evidence="5 6">
    <name type="scientific">Riccia fluitans</name>
    <dbReference type="NCBI Taxonomy" id="41844"/>
    <lineage>
        <taxon>Eukaryota</taxon>
        <taxon>Viridiplantae</taxon>
        <taxon>Streptophyta</taxon>
        <taxon>Embryophyta</taxon>
        <taxon>Marchantiophyta</taxon>
        <taxon>Marchantiopsida</taxon>
        <taxon>Marchantiidae</taxon>
        <taxon>Marchantiales</taxon>
        <taxon>Ricciaceae</taxon>
        <taxon>Riccia</taxon>
    </lineage>
</organism>
<keyword evidence="1" id="KW-0805">Transcription regulation</keyword>
<sequence length="458" mass="50268">MEVLSAQASNGAKQWLSELGLEEPSLVRHLDNLFLPPASQFQTRKGYSNNQSNYDLSGSYLNVNDRDTATMNNNFSSTSSGFPSQWEALLNNSERPTKISKTGAWDGSILNQVQSNSLNHQPLVPMIYNQNKQQQQQLHMQQPQHHQQQHRHHSQLNQLFSPHQQQLMCQGIDGFVASLPKLSDDLVAPRTPNMEIGGSQVLSGGTLEGCTTSDVLSVEALSSSSPIAESFRGTKRKQEFFPSPVVDLRVQQRPQQPAGIVAATPAARAPSPPNKGTGHTQDHIMAERKRREKLSQRFIALSAIVPGLKKMDKASVLGDAIKYVKSLQEKVQKLEEQAPKKNASSIAVVKSSKGPAGSEGEAAGDSEVVESVETPDIEARVNDKNILIKMHAEMKIGSVAKCIAELEKLHLIVMNVNILSFTNTSVDLTLTAQTEDGHEITADEIVSTLQNFFRTLLQ</sequence>
<dbReference type="AlphaFoldDB" id="A0ABD1YST5"/>
<dbReference type="InterPro" id="IPR011598">
    <property type="entry name" value="bHLH_dom"/>
</dbReference>
<feature type="compositionally biased region" description="Basic and acidic residues" evidence="3">
    <location>
        <begin position="280"/>
        <end position="289"/>
    </location>
</feature>
<proteinExistence type="predicted"/>
<dbReference type="PROSITE" id="PS50888">
    <property type="entry name" value="BHLH"/>
    <property type="match status" value="1"/>
</dbReference>
<comment type="caution">
    <text evidence="5">The sequence shown here is derived from an EMBL/GenBank/DDBJ whole genome shotgun (WGS) entry which is preliminary data.</text>
</comment>
<accession>A0ABD1YST5</accession>
<feature type="domain" description="BHLH" evidence="4">
    <location>
        <begin position="278"/>
        <end position="327"/>
    </location>
</feature>
<feature type="compositionally biased region" description="Acidic residues" evidence="3">
    <location>
        <begin position="362"/>
        <end position="371"/>
    </location>
</feature>
<evidence type="ECO:0000259" key="4">
    <source>
        <dbReference type="PROSITE" id="PS50888"/>
    </source>
</evidence>
<feature type="region of interest" description="Disordered" evidence="3">
    <location>
        <begin position="335"/>
        <end position="371"/>
    </location>
</feature>
<dbReference type="InterPro" id="IPR036638">
    <property type="entry name" value="HLH_DNA-bd_sf"/>
</dbReference>